<protein>
    <recommendedName>
        <fullName evidence="4">Serine acetyltransferase</fullName>
        <ecNumber evidence="3">2.3.1.30</ecNumber>
    </recommendedName>
</protein>
<dbReference type="InterPro" id="IPR018357">
    <property type="entry name" value="Hexapep_transf_CS"/>
</dbReference>
<dbReference type="InterPro" id="IPR010493">
    <property type="entry name" value="Ser_AcTrfase_N"/>
</dbReference>
<keyword evidence="9" id="KW-0012">Acyltransferase</keyword>
<sequence>MTQRMDHVFTRLRSEARTTMSAEPLLRAFITARISAHEDLAGCLTAILSRRLADDDLPREALESLFAQCFEQDERLADHAASDVLAVLERDAAAEDALSVVLYQKGFQALESHRLAHHLHERGRTGMALMLQSRSAEVFGVDIHPACPIGESVMFDHATGIVIGETATIGDNVSILQGVTLGGTGKESGQRHPQVRSGVLIGAGAIVLGNIEIGWGAQIGAGSVVLDAVEPHTTVVGVPARPAGRPCCPSPSVTMEHGAFEREQYGATPSNAPARHTGD</sequence>
<evidence type="ECO:0000256" key="8">
    <source>
        <dbReference type="ARBA" id="ARBA00023192"/>
    </source>
</evidence>
<accession>A0A420WUV1</accession>
<dbReference type="CDD" id="cd03354">
    <property type="entry name" value="LbH_SAT"/>
    <property type="match status" value="1"/>
</dbReference>
<dbReference type="InterPro" id="IPR045304">
    <property type="entry name" value="LbH_SAT"/>
</dbReference>
<dbReference type="Gene3D" id="1.10.3130.10">
    <property type="entry name" value="serine acetyltransferase, domain 1"/>
    <property type="match status" value="1"/>
</dbReference>
<dbReference type="PANTHER" id="PTHR42811">
    <property type="entry name" value="SERINE ACETYLTRANSFERASE"/>
    <property type="match status" value="1"/>
</dbReference>
<comment type="pathway">
    <text evidence="1">Amino-acid biosynthesis; L-cysteine biosynthesis; L-cysteine from L-serine: step 1/2.</text>
</comment>
<name>A0A420WUV1_9GAMM</name>
<evidence type="ECO:0000256" key="3">
    <source>
        <dbReference type="ARBA" id="ARBA00013266"/>
    </source>
</evidence>
<dbReference type="OrthoDB" id="9801456at2"/>
<dbReference type="FunFam" id="2.160.10.10:FF:000002">
    <property type="entry name" value="Serine acetyltransferase"/>
    <property type="match status" value="1"/>
</dbReference>
<keyword evidence="7" id="KW-0677">Repeat</keyword>
<organism evidence="12 13">
    <name type="scientific">Kushneria sinocarnis</name>
    <dbReference type="NCBI Taxonomy" id="595502"/>
    <lineage>
        <taxon>Bacteria</taxon>
        <taxon>Pseudomonadati</taxon>
        <taxon>Pseudomonadota</taxon>
        <taxon>Gammaproteobacteria</taxon>
        <taxon>Oceanospirillales</taxon>
        <taxon>Halomonadaceae</taxon>
        <taxon>Kushneria</taxon>
    </lineage>
</organism>
<keyword evidence="13" id="KW-1185">Reference proteome</keyword>
<evidence type="ECO:0000256" key="4">
    <source>
        <dbReference type="ARBA" id="ARBA00018522"/>
    </source>
</evidence>
<reference evidence="12 13" key="1">
    <citation type="submission" date="2018-10" db="EMBL/GenBank/DDBJ databases">
        <title>Genomic Encyclopedia of Type Strains, Phase IV (KMG-IV): sequencing the most valuable type-strain genomes for metagenomic binning, comparative biology and taxonomic classification.</title>
        <authorList>
            <person name="Goeker M."/>
        </authorList>
    </citation>
    <scope>NUCLEOTIDE SEQUENCE [LARGE SCALE GENOMIC DNA]</scope>
    <source>
        <strain evidence="12 13">DSM 23229</strain>
    </source>
</reference>
<dbReference type="Pfam" id="PF00132">
    <property type="entry name" value="Hexapep"/>
    <property type="match status" value="1"/>
</dbReference>
<dbReference type="Gene3D" id="2.160.10.10">
    <property type="entry name" value="Hexapeptide repeat proteins"/>
    <property type="match status" value="1"/>
</dbReference>
<dbReference type="NCBIfam" id="NF041874">
    <property type="entry name" value="EPS_EpsC"/>
    <property type="match status" value="1"/>
</dbReference>
<dbReference type="PROSITE" id="PS00101">
    <property type="entry name" value="HEXAPEP_TRANSFERASES"/>
    <property type="match status" value="1"/>
</dbReference>
<keyword evidence="5" id="KW-0028">Amino-acid biosynthesis</keyword>
<dbReference type="Proteomes" id="UP000281975">
    <property type="component" value="Unassembled WGS sequence"/>
</dbReference>
<dbReference type="GO" id="GO:0009001">
    <property type="term" value="F:serine O-acetyltransferase activity"/>
    <property type="evidence" value="ECO:0007669"/>
    <property type="project" value="UniProtKB-EC"/>
</dbReference>
<evidence type="ECO:0000256" key="6">
    <source>
        <dbReference type="ARBA" id="ARBA00022679"/>
    </source>
</evidence>
<evidence type="ECO:0000256" key="10">
    <source>
        <dbReference type="ARBA" id="ARBA00049486"/>
    </source>
</evidence>
<dbReference type="InterPro" id="IPR053376">
    <property type="entry name" value="Serine_acetyltransferase"/>
</dbReference>
<dbReference type="EMBL" id="RBIN01000007">
    <property type="protein sequence ID" value="RKQ97226.1"/>
    <property type="molecule type" value="Genomic_DNA"/>
</dbReference>
<dbReference type="RefSeq" id="WP_121173553.1">
    <property type="nucleotide sequence ID" value="NZ_RBIN01000007.1"/>
</dbReference>
<evidence type="ECO:0000256" key="9">
    <source>
        <dbReference type="ARBA" id="ARBA00023315"/>
    </source>
</evidence>
<evidence type="ECO:0000313" key="12">
    <source>
        <dbReference type="EMBL" id="RKQ97226.1"/>
    </source>
</evidence>
<dbReference type="EC" id="2.3.1.30" evidence="3"/>
<evidence type="ECO:0000259" key="11">
    <source>
        <dbReference type="SMART" id="SM00971"/>
    </source>
</evidence>
<dbReference type="Pfam" id="PF06426">
    <property type="entry name" value="SATase_N"/>
    <property type="match status" value="1"/>
</dbReference>
<proteinExistence type="inferred from homology"/>
<comment type="similarity">
    <text evidence="2">Belongs to the transferase hexapeptide repeat family.</text>
</comment>
<comment type="caution">
    <text evidence="12">The sequence shown here is derived from an EMBL/GenBank/DDBJ whole genome shotgun (WGS) entry which is preliminary data.</text>
</comment>
<keyword evidence="6 12" id="KW-0808">Transferase</keyword>
<evidence type="ECO:0000256" key="1">
    <source>
        <dbReference type="ARBA" id="ARBA00004876"/>
    </source>
</evidence>
<evidence type="ECO:0000256" key="2">
    <source>
        <dbReference type="ARBA" id="ARBA00007274"/>
    </source>
</evidence>
<gene>
    <name evidence="12" type="ORF">C7446_2649</name>
</gene>
<dbReference type="GO" id="GO:0006535">
    <property type="term" value="P:cysteine biosynthetic process from serine"/>
    <property type="evidence" value="ECO:0007669"/>
    <property type="project" value="InterPro"/>
</dbReference>
<keyword evidence="8" id="KW-0198">Cysteine biosynthesis</keyword>
<evidence type="ECO:0000313" key="13">
    <source>
        <dbReference type="Proteomes" id="UP000281975"/>
    </source>
</evidence>
<evidence type="ECO:0000256" key="7">
    <source>
        <dbReference type="ARBA" id="ARBA00022737"/>
    </source>
</evidence>
<dbReference type="InterPro" id="IPR011004">
    <property type="entry name" value="Trimer_LpxA-like_sf"/>
</dbReference>
<dbReference type="InterPro" id="IPR042122">
    <property type="entry name" value="Ser_AcTrfase_N_sf"/>
</dbReference>
<dbReference type="SMART" id="SM00971">
    <property type="entry name" value="SATase_N"/>
    <property type="match status" value="1"/>
</dbReference>
<dbReference type="AlphaFoldDB" id="A0A420WUV1"/>
<dbReference type="GO" id="GO:0005737">
    <property type="term" value="C:cytoplasm"/>
    <property type="evidence" value="ECO:0007669"/>
    <property type="project" value="InterPro"/>
</dbReference>
<dbReference type="NCBIfam" id="TIGR01172">
    <property type="entry name" value="cysE"/>
    <property type="match status" value="1"/>
</dbReference>
<dbReference type="InterPro" id="IPR001451">
    <property type="entry name" value="Hexapep"/>
</dbReference>
<evidence type="ECO:0000256" key="5">
    <source>
        <dbReference type="ARBA" id="ARBA00022605"/>
    </source>
</evidence>
<dbReference type="SUPFAM" id="SSF51161">
    <property type="entry name" value="Trimeric LpxA-like enzymes"/>
    <property type="match status" value="1"/>
</dbReference>
<comment type="catalytic activity">
    <reaction evidence="10">
        <text>L-serine + acetyl-CoA = O-acetyl-L-serine + CoA</text>
        <dbReference type="Rhea" id="RHEA:24560"/>
        <dbReference type="ChEBI" id="CHEBI:33384"/>
        <dbReference type="ChEBI" id="CHEBI:57287"/>
        <dbReference type="ChEBI" id="CHEBI:57288"/>
        <dbReference type="ChEBI" id="CHEBI:58340"/>
        <dbReference type="EC" id="2.3.1.30"/>
    </reaction>
</comment>
<dbReference type="InterPro" id="IPR005881">
    <property type="entry name" value="Ser_O-AcTrfase"/>
</dbReference>
<dbReference type="UniPathway" id="UPA00136">
    <property type="reaction ID" value="UER00199"/>
</dbReference>
<feature type="domain" description="Serine acetyltransferase N-terminal" evidence="11">
    <location>
        <begin position="8"/>
        <end position="112"/>
    </location>
</feature>